<proteinExistence type="predicted"/>
<dbReference type="EMBL" id="DS999644">
    <property type="protein sequence ID" value="EFE78636.2"/>
    <property type="molecule type" value="Genomic_DNA"/>
</dbReference>
<feature type="compositionally biased region" description="Basic and acidic residues" evidence="1">
    <location>
        <begin position="1"/>
        <end position="11"/>
    </location>
</feature>
<protein>
    <submittedName>
        <fullName evidence="2">Predicted protein</fullName>
    </submittedName>
</protein>
<feature type="region of interest" description="Disordered" evidence="1">
    <location>
        <begin position="1"/>
        <end position="43"/>
    </location>
</feature>
<name>D6ACU5_STRFL</name>
<gene>
    <name evidence="2" type="ORF">SSGG_06003</name>
</gene>
<organism evidence="2 3">
    <name type="scientific">Streptomyces filamentosus NRRL 15998</name>
    <dbReference type="NCBI Taxonomy" id="457431"/>
    <lineage>
        <taxon>Bacteria</taxon>
        <taxon>Bacillati</taxon>
        <taxon>Actinomycetota</taxon>
        <taxon>Actinomycetes</taxon>
        <taxon>Kitasatosporales</taxon>
        <taxon>Streptomycetaceae</taxon>
        <taxon>Streptomyces</taxon>
    </lineage>
</organism>
<reference evidence="3" key="2">
    <citation type="submission" date="2008-12" db="EMBL/GenBank/DDBJ databases">
        <title>Annotation of Streptomyces roseosporus strain NRRL 15998.</title>
        <authorList>
            <consortium name="The Broad Institute Genome Sequencing Platform"/>
            <consortium name="Broad Institute Microbial Sequencing Center"/>
            <person name="Fischbach M."/>
            <person name="Ward D."/>
            <person name="Young S."/>
            <person name="Kodira C.D."/>
            <person name="Zeng Q."/>
            <person name="Koehrsen M."/>
            <person name="Godfrey P."/>
            <person name="Alvarado L."/>
            <person name="Berlin A.M."/>
            <person name="Borenstein D."/>
            <person name="Chen Z."/>
            <person name="Engels R."/>
            <person name="Freedman E."/>
            <person name="Gellesch M."/>
            <person name="Goldberg J."/>
            <person name="Griggs A."/>
            <person name="Gujja S."/>
            <person name="Heiman D.I."/>
            <person name="Hepburn T.A."/>
            <person name="Howarth C."/>
            <person name="Jen D."/>
            <person name="Larson L."/>
            <person name="Lewis B."/>
            <person name="Mehta T."/>
            <person name="Park D."/>
            <person name="Pearson M."/>
            <person name="Roberts A."/>
            <person name="Saif S."/>
            <person name="Shea T.D."/>
            <person name="Shenoy N."/>
            <person name="Sisk P."/>
            <person name="Stolte C."/>
            <person name="Sykes S.N."/>
            <person name="Walk T."/>
            <person name="White J."/>
            <person name="Yandava C."/>
            <person name="Straight P."/>
            <person name="Clardy J."/>
            <person name="Hung D."/>
            <person name="Kolter R."/>
            <person name="Mekalanos J."/>
            <person name="Walker S."/>
            <person name="Walsh C.T."/>
            <person name="Wieland B.L.C."/>
            <person name="Ilzarbe M."/>
            <person name="Galagan J."/>
            <person name="Nusbaum C."/>
            <person name="Birren B."/>
        </authorList>
    </citation>
    <scope>NUCLEOTIDE SEQUENCE [LARGE SCALE GENOMIC DNA]</scope>
    <source>
        <strain evidence="3">NRRL 15998</strain>
    </source>
</reference>
<evidence type="ECO:0000313" key="2">
    <source>
        <dbReference type="EMBL" id="EFE78636.2"/>
    </source>
</evidence>
<dbReference type="AlphaFoldDB" id="D6ACU5"/>
<dbReference type="Proteomes" id="UP000003986">
    <property type="component" value="Unassembled WGS sequence"/>
</dbReference>
<evidence type="ECO:0000256" key="1">
    <source>
        <dbReference type="SAM" id="MobiDB-lite"/>
    </source>
</evidence>
<reference evidence="3" key="1">
    <citation type="submission" date="2008-10" db="EMBL/GenBank/DDBJ databases">
        <authorList>
            <person name="Molnar K."/>
        </authorList>
    </citation>
    <scope>NUCLEOTIDE SEQUENCE [LARGE SCALE GENOMIC DNA]</scope>
    <source>
        <strain evidence="3">NRRL 15998</strain>
    </source>
</reference>
<evidence type="ECO:0000313" key="3">
    <source>
        <dbReference type="Proteomes" id="UP000003986"/>
    </source>
</evidence>
<sequence length="111" mass="11966">MRGGRRTDHHGVGRALDLARPGEEVVHRDGRPAGPQGRGGGPLRIRVRQQQGVHGGVTAQHLRMECADPSRSDQSDAHGPQGGFARSSCQAFVLTNDMPWLCPDKRTTLAP</sequence>
<feature type="compositionally biased region" description="Basic and acidic residues" evidence="1">
    <location>
        <begin position="20"/>
        <end position="31"/>
    </location>
</feature>
<accession>D6ACU5</accession>